<dbReference type="RefSeq" id="WP_211977286.1">
    <property type="nucleotide sequence ID" value="NZ_CBFHAM010000041.1"/>
</dbReference>
<dbReference type="Gene3D" id="3.60.21.10">
    <property type="match status" value="1"/>
</dbReference>
<protein>
    <submittedName>
        <fullName evidence="2">Metallophosphoesterase</fullName>
    </submittedName>
</protein>
<proteinExistence type="predicted"/>
<dbReference type="PANTHER" id="PTHR43143:SF1">
    <property type="entry name" value="SERINE_THREONINE-PROTEIN PHOSPHATASE CPPED1"/>
    <property type="match status" value="1"/>
</dbReference>
<feature type="domain" description="Calcineurin-like phosphoesterase" evidence="1">
    <location>
        <begin position="38"/>
        <end position="243"/>
    </location>
</feature>
<name>A0ABS5JAA8_9BACT</name>
<comment type="caution">
    <text evidence="2">The sequence shown here is derived from an EMBL/GenBank/DDBJ whole genome shotgun (WGS) entry which is preliminary data.</text>
</comment>
<dbReference type="SUPFAM" id="SSF56300">
    <property type="entry name" value="Metallo-dependent phosphatases"/>
    <property type="match status" value="1"/>
</dbReference>
<evidence type="ECO:0000259" key="1">
    <source>
        <dbReference type="Pfam" id="PF00149"/>
    </source>
</evidence>
<organism evidence="2 3">
    <name type="scientific">Chitinophaga hostae</name>
    <dbReference type="NCBI Taxonomy" id="2831022"/>
    <lineage>
        <taxon>Bacteria</taxon>
        <taxon>Pseudomonadati</taxon>
        <taxon>Bacteroidota</taxon>
        <taxon>Chitinophagia</taxon>
        <taxon>Chitinophagales</taxon>
        <taxon>Chitinophagaceae</taxon>
        <taxon>Chitinophaga</taxon>
    </lineage>
</organism>
<dbReference type="PANTHER" id="PTHR43143">
    <property type="entry name" value="METALLOPHOSPHOESTERASE, CALCINEURIN SUPERFAMILY"/>
    <property type="match status" value="1"/>
</dbReference>
<evidence type="ECO:0000313" key="2">
    <source>
        <dbReference type="EMBL" id="MBS0032129.1"/>
    </source>
</evidence>
<dbReference type="Pfam" id="PF00149">
    <property type="entry name" value="Metallophos"/>
    <property type="match status" value="1"/>
</dbReference>
<reference evidence="2 3" key="1">
    <citation type="submission" date="2021-04" db="EMBL/GenBank/DDBJ databases">
        <title>Chitinophaga sp. nov., isolated from the rhizosphere soil.</title>
        <authorList>
            <person name="He S."/>
        </authorList>
    </citation>
    <scope>NUCLEOTIDE SEQUENCE [LARGE SCALE GENOMIC DNA]</scope>
    <source>
        <strain evidence="2 3">2R12</strain>
    </source>
</reference>
<dbReference type="InterPro" id="IPR051918">
    <property type="entry name" value="STPP_CPPED1"/>
</dbReference>
<dbReference type="InterPro" id="IPR004843">
    <property type="entry name" value="Calcineurin-like_PHP"/>
</dbReference>
<sequence>MKRSSFLKNLGLSGAGLLMAGRTWSVPIHPAVKDAKKLRIGIISDLHHLQFGKPEVTRLKTFMDDVMKVSPDFIIQCGDFCRPKQSEGIMAEWNRFRGPKYHVLGNHDMDVCDKATIMQLWGMEKPYYSFDQGGYHFVVMDRNFLRQEDHTLVDYNNSNWGPLPAPMRSFTDKPQLEWLTQDLAEARYPVIVFMHQPVFLSDFFQEIGNADEILAIFDEANLAAKRAGKNTQVTAVFMGHDHDDRYGERNGVHYFLLNSASYVYTNSGAHYYKDALYAFVTLDPSGWLHIEGRTTTYRDAVPDRVKARFPTSISDHKVMLLAKPRV</sequence>
<accession>A0ABS5JAA8</accession>
<gene>
    <name evidence="2" type="ORF">KE626_32650</name>
</gene>
<evidence type="ECO:0000313" key="3">
    <source>
        <dbReference type="Proteomes" id="UP000676386"/>
    </source>
</evidence>
<dbReference type="Proteomes" id="UP000676386">
    <property type="component" value="Unassembled WGS sequence"/>
</dbReference>
<dbReference type="InterPro" id="IPR029052">
    <property type="entry name" value="Metallo-depent_PP-like"/>
</dbReference>
<dbReference type="EMBL" id="JAGTXB010000028">
    <property type="protein sequence ID" value="MBS0032129.1"/>
    <property type="molecule type" value="Genomic_DNA"/>
</dbReference>
<keyword evidence="3" id="KW-1185">Reference proteome</keyword>